<name>A0A0E9Y2R7_ANGAN</name>
<dbReference type="AlphaFoldDB" id="A0A0E9Y2R7"/>
<proteinExistence type="predicted"/>
<evidence type="ECO:0000313" key="1">
    <source>
        <dbReference type="EMBL" id="JAI08499.1"/>
    </source>
</evidence>
<reference evidence="1" key="2">
    <citation type="journal article" date="2015" name="Fish Shellfish Immunol.">
        <title>Early steps in the European eel (Anguilla anguilla)-Vibrio vulnificus interaction in the gills: Role of the RtxA13 toxin.</title>
        <authorList>
            <person name="Callol A."/>
            <person name="Pajuelo D."/>
            <person name="Ebbesson L."/>
            <person name="Teles M."/>
            <person name="MacKenzie S."/>
            <person name="Amaro C."/>
        </authorList>
    </citation>
    <scope>NUCLEOTIDE SEQUENCE</scope>
</reference>
<accession>A0A0E9Y2R7</accession>
<sequence length="17" mass="1917">MLVCDFSCARARSTPFL</sequence>
<protein>
    <submittedName>
        <fullName evidence="1">Uncharacterized protein</fullName>
    </submittedName>
</protein>
<organism evidence="1">
    <name type="scientific">Anguilla anguilla</name>
    <name type="common">European freshwater eel</name>
    <name type="synonym">Muraena anguilla</name>
    <dbReference type="NCBI Taxonomy" id="7936"/>
    <lineage>
        <taxon>Eukaryota</taxon>
        <taxon>Metazoa</taxon>
        <taxon>Chordata</taxon>
        <taxon>Craniata</taxon>
        <taxon>Vertebrata</taxon>
        <taxon>Euteleostomi</taxon>
        <taxon>Actinopterygii</taxon>
        <taxon>Neopterygii</taxon>
        <taxon>Teleostei</taxon>
        <taxon>Anguilliformes</taxon>
        <taxon>Anguillidae</taxon>
        <taxon>Anguilla</taxon>
    </lineage>
</organism>
<reference evidence="1" key="1">
    <citation type="submission" date="2014-11" db="EMBL/GenBank/DDBJ databases">
        <authorList>
            <person name="Amaro Gonzalez C."/>
        </authorList>
    </citation>
    <scope>NUCLEOTIDE SEQUENCE</scope>
</reference>
<dbReference type="EMBL" id="GBXM01000079">
    <property type="protein sequence ID" value="JAI08499.1"/>
    <property type="molecule type" value="Transcribed_RNA"/>
</dbReference>